<feature type="region of interest" description="Disordered" evidence="1">
    <location>
        <begin position="612"/>
        <end position="698"/>
    </location>
</feature>
<dbReference type="InParanoid" id="G4TFL7"/>
<dbReference type="SUPFAM" id="SSF54695">
    <property type="entry name" value="POZ domain"/>
    <property type="match status" value="1"/>
</dbReference>
<gene>
    <name evidence="3" type="ORF">PIIN_04029</name>
</gene>
<dbReference type="InterPro" id="IPR011333">
    <property type="entry name" value="SKP1/BTB/POZ_sf"/>
</dbReference>
<evidence type="ECO:0000313" key="3">
    <source>
        <dbReference type="EMBL" id="CCA70089.1"/>
    </source>
</evidence>
<dbReference type="EMBL" id="CAFZ01000072">
    <property type="protein sequence ID" value="CCA70089.1"/>
    <property type="molecule type" value="Genomic_DNA"/>
</dbReference>
<accession>G4TFL7</accession>
<dbReference type="HOGENOM" id="CLU_006358_1_0_1"/>
<dbReference type="AlphaFoldDB" id="G4TFL7"/>
<dbReference type="InterPro" id="IPR000210">
    <property type="entry name" value="BTB/POZ_dom"/>
</dbReference>
<dbReference type="OMA" id="ACWLTRW"/>
<dbReference type="PROSITE" id="PS50097">
    <property type="entry name" value="BTB"/>
    <property type="match status" value="1"/>
</dbReference>
<dbReference type="OrthoDB" id="6359943at2759"/>
<dbReference type="eggNOG" id="ENOG502QQGP">
    <property type="taxonomic scope" value="Eukaryota"/>
</dbReference>
<protein>
    <recommendedName>
        <fullName evidence="2">BTB domain-containing protein</fullName>
    </recommendedName>
</protein>
<feature type="compositionally biased region" description="Polar residues" evidence="1">
    <location>
        <begin position="678"/>
        <end position="692"/>
    </location>
</feature>
<dbReference type="PANTHER" id="PTHR47369">
    <property type="entry name" value="BTB/POZ DOMAIN-CONTAINING PROTEIN"/>
    <property type="match status" value="1"/>
</dbReference>
<keyword evidence="4" id="KW-1185">Reference proteome</keyword>
<feature type="domain" description="BTB" evidence="2">
    <location>
        <begin position="19"/>
        <end position="93"/>
    </location>
</feature>
<name>G4TFL7_SERID</name>
<reference evidence="3 4" key="1">
    <citation type="journal article" date="2011" name="PLoS Pathog.">
        <title>Endophytic Life Strategies Decoded by Genome and Transcriptome Analyses of the Mutualistic Root Symbiont Piriformospora indica.</title>
        <authorList>
            <person name="Zuccaro A."/>
            <person name="Lahrmann U."/>
            <person name="Guldener U."/>
            <person name="Langen G."/>
            <person name="Pfiffi S."/>
            <person name="Biedenkopf D."/>
            <person name="Wong P."/>
            <person name="Samans B."/>
            <person name="Grimm C."/>
            <person name="Basiewicz M."/>
            <person name="Murat C."/>
            <person name="Martin F."/>
            <person name="Kogel K.H."/>
        </authorList>
    </citation>
    <scope>NUCLEOTIDE SEQUENCE [LARGE SCALE GENOMIC DNA]</scope>
    <source>
        <strain evidence="3 4">DSM 11827</strain>
    </source>
</reference>
<feature type="compositionally biased region" description="Polar residues" evidence="1">
    <location>
        <begin position="201"/>
        <end position="211"/>
    </location>
</feature>
<proteinExistence type="predicted"/>
<dbReference type="Gene3D" id="3.30.710.10">
    <property type="entry name" value="Potassium Channel Kv1.1, Chain A"/>
    <property type="match status" value="1"/>
</dbReference>
<evidence type="ECO:0000313" key="4">
    <source>
        <dbReference type="Proteomes" id="UP000007148"/>
    </source>
</evidence>
<feature type="compositionally biased region" description="Low complexity" evidence="1">
    <location>
        <begin position="662"/>
        <end position="675"/>
    </location>
</feature>
<feature type="region of interest" description="Disordered" evidence="1">
    <location>
        <begin position="199"/>
        <end position="238"/>
    </location>
</feature>
<dbReference type="PANTHER" id="PTHR47369:SF1">
    <property type="entry name" value="BTB_POZ DOMAIN-CONTAINING PROTEIN"/>
    <property type="match status" value="1"/>
</dbReference>
<comment type="caution">
    <text evidence="3">The sequence shown here is derived from an EMBL/GenBank/DDBJ whole genome shotgun (WGS) entry which is preliminary data.</text>
</comment>
<dbReference type="STRING" id="1109443.G4TFL7"/>
<organism evidence="3 4">
    <name type="scientific">Serendipita indica (strain DSM 11827)</name>
    <name type="common">Root endophyte fungus</name>
    <name type="synonym">Piriformospora indica</name>
    <dbReference type="NCBI Taxonomy" id="1109443"/>
    <lineage>
        <taxon>Eukaryota</taxon>
        <taxon>Fungi</taxon>
        <taxon>Dikarya</taxon>
        <taxon>Basidiomycota</taxon>
        <taxon>Agaricomycotina</taxon>
        <taxon>Agaricomycetes</taxon>
        <taxon>Sebacinales</taxon>
        <taxon>Serendipitaceae</taxon>
        <taxon>Serendipita</taxon>
    </lineage>
</organism>
<dbReference type="Proteomes" id="UP000007148">
    <property type="component" value="Unassembled WGS sequence"/>
</dbReference>
<feature type="compositionally biased region" description="Low complexity" evidence="1">
    <location>
        <begin position="632"/>
        <end position="655"/>
    </location>
</feature>
<evidence type="ECO:0000259" key="2">
    <source>
        <dbReference type="PROSITE" id="PS50097"/>
    </source>
</evidence>
<evidence type="ECO:0000256" key="1">
    <source>
        <dbReference type="SAM" id="MobiDB-lite"/>
    </source>
</evidence>
<sequence>MPQHLQSHLYEAFLSGTTYDVLLRVTGNWDAVYKLHRIVLIQADFFRSLFTSGFKESTSHPKGAQGEVVVRFDHDPNVTRAAFEICLARLYGGGPLIHVCPTLKPSTKDPLCPAYVRPWESKPPVPAGQHPASPRFLLSLLSTAFYLSIPSLATEALELIFATISPLTVVRYLDYALGKGIGPATPEEPERARTLEHIGQDISSESNSNHILESDDNDEHSSDHGKQGEMTSTDEENSPSLLYGIASNKIGEACAAFLTRWGMDLLIHEEEQNSADVVSPVPRRLTTNVTRASFNGSSTSLAWKATYPNPRIWSKGLSAEWIRGVISSDEFFVKDELARYDCAKRVVELRRRMNGVVEADEIIWQRLFDDGIYYSHLPFDELRRLMTDHSPTTGRPYVSAACLHQAHWNYSDMQRRISKYSNYGPSFGGEQATQNQRLRLGLETTPETARRSHHESYWPVPIDTSLRIGDPGSTMQAESLFNYSPAESHRTATARNFFGIASNRLSREQLPDSPSARWVPCEPFRFSVEFWGVESLKEKMRLYSHTIWYAGSCYNVYTQAVRKKGLQLGVYLHRQSNSDAIPTPSSPRRASIYSQLGMSSAGVSETTIAAPIASRPHARSVPSPEPSTSRNHTPVPSRSPPHRSSTPLLISSPRSPSREIQASASFSPSSPPSAFNALPTQSSHGATINATPPNQPYRDPRPAISAYFSISCHSATGSSLTRFSSGPDTFAITQSWGWKSSSLDVGEAAEDSAQQELSLRATVVIGLV</sequence>